<sequence length="220" mass="24575">MASKDLHVLKKLGDFVGSVPVRNLGELFDNEFAGETIVGVWFDSVVEGVDMWFSDEHSKDMPKFRMRMRVKHGDNVAIFSVFDKDIEKRDDADFDDLPSFKVASVCNEANVVNMFFDEYFPHIDDHFEGIGKELNKDLVEGQVAYYSSCESKEGSNCGDVSSLCSKIIGKEVSSGTEAVGKRVVFSPDMRKSCVKRKLEFDDNVVDGVANNKVPKSSKSD</sequence>
<protein>
    <submittedName>
        <fullName evidence="1">Uncharacterized protein</fullName>
    </submittedName>
</protein>
<proteinExistence type="predicted"/>
<accession>A0A2Z6MGN4</accession>
<evidence type="ECO:0000313" key="2">
    <source>
        <dbReference type="Proteomes" id="UP000242715"/>
    </source>
</evidence>
<organism evidence="1 2">
    <name type="scientific">Trifolium subterraneum</name>
    <name type="common">Subterranean clover</name>
    <dbReference type="NCBI Taxonomy" id="3900"/>
    <lineage>
        <taxon>Eukaryota</taxon>
        <taxon>Viridiplantae</taxon>
        <taxon>Streptophyta</taxon>
        <taxon>Embryophyta</taxon>
        <taxon>Tracheophyta</taxon>
        <taxon>Spermatophyta</taxon>
        <taxon>Magnoliopsida</taxon>
        <taxon>eudicotyledons</taxon>
        <taxon>Gunneridae</taxon>
        <taxon>Pentapetalae</taxon>
        <taxon>rosids</taxon>
        <taxon>fabids</taxon>
        <taxon>Fabales</taxon>
        <taxon>Fabaceae</taxon>
        <taxon>Papilionoideae</taxon>
        <taxon>50 kb inversion clade</taxon>
        <taxon>NPAAA clade</taxon>
        <taxon>Hologalegina</taxon>
        <taxon>IRL clade</taxon>
        <taxon>Trifolieae</taxon>
        <taxon>Trifolium</taxon>
    </lineage>
</organism>
<dbReference type="Proteomes" id="UP000242715">
    <property type="component" value="Unassembled WGS sequence"/>
</dbReference>
<keyword evidence="2" id="KW-1185">Reference proteome</keyword>
<dbReference type="EMBL" id="DF973469">
    <property type="protein sequence ID" value="GAU31836.1"/>
    <property type="molecule type" value="Genomic_DNA"/>
</dbReference>
<gene>
    <name evidence="1" type="ORF">TSUD_58370</name>
</gene>
<evidence type="ECO:0000313" key="1">
    <source>
        <dbReference type="EMBL" id="GAU31836.1"/>
    </source>
</evidence>
<dbReference type="AlphaFoldDB" id="A0A2Z6MGN4"/>
<name>A0A2Z6MGN4_TRISU</name>
<reference evidence="2" key="1">
    <citation type="journal article" date="2017" name="Front. Plant Sci.">
        <title>Climate Clever Clovers: New Paradigm to Reduce the Environmental Footprint of Ruminants by Breeding Low Methanogenic Forages Utilizing Haplotype Variation.</title>
        <authorList>
            <person name="Kaur P."/>
            <person name="Appels R."/>
            <person name="Bayer P.E."/>
            <person name="Keeble-Gagnere G."/>
            <person name="Wang J."/>
            <person name="Hirakawa H."/>
            <person name="Shirasawa K."/>
            <person name="Vercoe P."/>
            <person name="Stefanova K."/>
            <person name="Durmic Z."/>
            <person name="Nichols P."/>
            <person name="Revell C."/>
            <person name="Isobe S.N."/>
            <person name="Edwards D."/>
            <person name="Erskine W."/>
        </authorList>
    </citation>
    <scope>NUCLEOTIDE SEQUENCE [LARGE SCALE GENOMIC DNA]</scope>
    <source>
        <strain evidence="2">cv. Daliak</strain>
    </source>
</reference>